<comment type="caution">
    <text evidence="2">The sequence shown here is derived from an EMBL/GenBank/DDBJ whole genome shotgun (WGS) entry which is preliminary data.</text>
</comment>
<evidence type="ECO:0000313" key="3">
    <source>
        <dbReference type="Proteomes" id="UP001597374"/>
    </source>
</evidence>
<proteinExistence type="predicted"/>
<sequence>MKKVFTLIIATIGLFSCSQVATEEVTTEVEAAPSNKVDTNLMTDEDSYSDNGVEYEPLTEDPFEGYENANLIIDYFVTEGWSTNDRHSYEIIVIDDQIMFGFGSPQSDSHREVHYEKKETLSPADVKEIASLLKKANIKQVRTGIPKPDASAHKKEVLLVRNGSQRIAGGMFSYVVYEDGTSEEEIDKQIAETRRETASISGNYDMLFDNLRKRFTNLDSLITASVSQE</sequence>
<keyword evidence="1" id="KW-0732">Signal</keyword>
<accession>A0ABW5CYC2</accession>
<evidence type="ECO:0000313" key="2">
    <source>
        <dbReference type="EMBL" id="MFD2247416.1"/>
    </source>
</evidence>
<evidence type="ECO:0000256" key="1">
    <source>
        <dbReference type="SAM" id="SignalP"/>
    </source>
</evidence>
<gene>
    <name evidence="2" type="ORF">ACFSKP_14205</name>
</gene>
<reference evidence="3" key="1">
    <citation type="journal article" date="2019" name="Int. J. Syst. Evol. Microbiol.">
        <title>The Global Catalogue of Microorganisms (GCM) 10K type strain sequencing project: providing services to taxonomists for standard genome sequencing and annotation.</title>
        <authorList>
            <consortium name="The Broad Institute Genomics Platform"/>
            <consortium name="The Broad Institute Genome Sequencing Center for Infectious Disease"/>
            <person name="Wu L."/>
            <person name="Ma J."/>
        </authorList>
    </citation>
    <scope>NUCLEOTIDE SEQUENCE [LARGE SCALE GENOMIC DNA]</scope>
    <source>
        <strain evidence="3">CGMCC 4.1782</strain>
    </source>
</reference>
<dbReference type="EMBL" id="JBHUIM010000002">
    <property type="protein sequence ID" value="MFD2247416.1"/>
    <property type="molecule type" value="Genomic_DNA"/>
</dbReference>
<feature type="signal peptide" evidence="1">
    <location>
        <begin position="1"/>
        <end position="21"/>
    </location>
</feature>
<dbReference type="RefSeq" id="WP_250430348.1">
    <property type="nucleotide sequence ID" value="NZ_JALPRR010000003.1"/>
</dbReference>
<feature type="chain" id="PRO_5046637000" evidence="1">
    <location>
        <begin position="22"/>
        <end position="229"/>
    </location>
</feature>
<organism evidence="2 3">
    <name type="scientific">Pontibacter ruber</name>
    <dbReference type="NCBI Taxonomy" id="1343895"/>
    <lineage>
        <taxon>Bacteria</taxon>
        <taxon>Pseudomonadati</taxon>
        <taxon>Bacteroidota</taxon>
        <taxon>Cytophagia</taxon>
        <taxon>Cytophagales</taxon>
        <taxon>Hymenobacteraceae</taxon>
        <taxon>Pontibacter</taxon>
    </lineage>
</organism>
<dbReference type="Proteomes" id="UP001597374">
    <property type="component" value="Unassembled WGS sequence"/>
</dbReference>
<name>A0ABW5CYC2_9BACT</name>
<protein>
    <submittedName>
        <fullName evidence="2">Uncharacterized protein</fullName>
    </submittedName>
</protein>
<keyword evidence="3" id="KW-1185">Reference proteome</keyword>
<dbReference type="PROSITE" id="PS51257">
    <property type="entry name" value="PROKAR_LIPOPROTEIN"/>
    <property type="match status" value="1"/>
</dbReference>